<dbReference type="GO" id="GO:0004888">
    <property type="term" value="F:transmembrane signaling receptor activity"/>
    <property type="evidence" value="ECO:0007669"/>
    <property type="project" value="InterPro"/>
</dbReference>
<dbReference type="GO" id="GO:0006935">
    <property type="term" value="P:chemotaxis"/>
    <property type="evidence" value="ECO:0007669"/>
    <property type="project" value="InterPro"/>
</dbReference>
<keyword evidence="7" id="KW-0812">Transmembrane</keyword>
<dbReference type="PRINTS" id="PR00260">
    <property type="entry name" value="CHEMTRNSDUCR"/>
</dbReference>
<evidence type="ECO:0000313" key="11">
    <source>
        <dbReference type="Proteomes" id="UP000268829"/>
    </source>
</evidence>
<dbReference type="Pfam" id="PF00672">
    <property type="entry name" value="HAMP"/>
    <property type="match status" value="1"/>
</dbReference>
<reference evidence="10 11" key="1">
    <citation type="submission" date="2018-10" db="EMBL/GenBank/DDBJ databases">
        <title>Phylogenomics of Brevibacillus.</title>
        <authorList>
            <person name="Dunlap C."/>
        </authorList>
    </citation>
    <scope>NUCLEOTIDE SEQUENCE [LARGE SCALE GENOMIC DNA]</scope>
    <source>
        <strain evidence="10 11">DSM 100115</strain>
    </source>
</reference>
<dbReference type="InterPro" id="IPR003660">
    <property type="entry name" value="HAMP_dom"/>
</dbReference>
<dbReference type="InterPro" id="IPR004089">
    <property type="entry name" value="MCPsignal_dom"/>
</dbReference>
<evidence type="ECO:0000256" key="3">
    <source>
        <dbReference type="ARBA" id="ARBA00023136"/>
    </source>
</evidence>
<keyword evidence="7" id="KW-1133">Transmembrane helix</keyword>
<evidence type="ECO:0000256" key="2">
    <source>
        <dbReference type="ARBA" id="ARBA00022475"/>
    </source>
</evidence>
<dbReference type="PROSITE" id="PS50885">
    <property type="entry name" value="HAMP"/>
    <property type="match status" value="1"/>
</dbReference>
<dbReference type="GO" id="GO:0005886">
    <property type="term" value="C:plasma membrane"/>
    <property type="evidence" value="ECO:0007669"/>
    <property type="project" value="UniProtKB-SubCell"/>
</dbReference>
<dbReference type="Gene3D" id="1.10.287.950">
    <property type="entry name" value="Methyl-accepting chemotaxis protein"/>
    <property type="match status" value="1"/>
</dbReference>
<evidence type="ECO:0000256" key="6">
    <source>
        <dbReference type="PROSITE-ProRule" id="PRU00284"/>
    </source>
</evidence>
<organism evidence="10 11">
    <name type="scientific">Brevibacillus gelatini</name>
    <dbReference type="NCBI Taxonomy" id="1655277"/>
    <lineage>
        <taxon>Bacteria</taxon>
        <taxon>Bacillati</taxon>
        <taxon>Bacillota</taxon>
        <taxon>Bacilli</taxon>
        <taxon>Bacillales</taxon>
        <taxon>Paenibacillaceae</taxon>
        <taxon>Brevibacillus</taxon>
    </lineage>
</organism>
<comment type="subcellular location">
    <subcellularLocation>
        <location evidence="1">Cell membrane</location>
    </subcellularLocation>
</comment>
<dbReference type="PANTHER" id="PTHR32089:SF112">
    <property type="entry name" value="LYSOZYME-LIKE PROTEIN-RELATED"/>
    <property type="match status" value="1"/>
</dbReference>
<keyword evidence="3 7" id="KW-0472">Membrane</keyword>
<evidence type="ECO:0000256" key="4">
    <source>
        <dbReference type="ARBA" id="ARBA00023224"/>
    </source>
</evidence>
<keyword evidence="11" id="KW-1185">Reference proteome</keyword>
<dbReference type="Proteomes" id="UP000268829">
    <property type="component" value="Unassembled WGS sequence"/>
</dbReference>
<keyword evidence="2" id="KW-1003">Cell membrane</keyword>
<dbReference type="SMART" id="SM00283">
    <property type="entry name" value="MA"/>
    <property type="match status" value="1"/>
</dbReference>
<accession>A0A3M8AVR1</accession>
<dbReference type="PROSITE" id="PS50111">
    <property type="entry name" value="CHEMOTAXIS_TRANSDUC_2"/>
    <property type="match status" value="1"/>
</dbReference>
<name>A0A3M8AVR1_9BACL</name>
<evidence type="ECO:0000259" key="8">
    <source>
        <dbReference type="PROSITE" id="PS50111"/>
    </source>
</evidence>
<gene>
    <name evidence="10" type="ORF">EDM57_15260</name>
</gene>
<dbReference type="RefSeq" id="WP_122905557.1">
    <property type="nucleotide sequence ID" value="NZ_RHHS01000036.1"/>
</dbReference>
<feature type="transmembrane region" description="Helical" evidence="7">
    <location>
        <begin position="9"/>
        <end position="30"/>
    </location>
</feature>
<dbReference type="SMART" id="SM00304">
    <property type="entry name" value="HAMP"/>
    <property type="match status" value="2"/>
</dbReference>
<evidence type="ECO:0000256" key="1">
    <source>
        <dbReference type="ARBA" id="ARBA00004236"/>
    </source>
</evidence>
<dbReference type="AlphaFoldDB" id="A0A3M8AVR1"/>
<feature type="transmembrane region" description="Helical" evidence="7">
    <location>
        <begin position="196"/>
        <end position="217"/>
    </location>
</feature>
<feature type="domain" description="Methyl-accepting transducer" evidence="8">
    <location>
        <begin position="299"/>
        <end position="535"/>
    </location>
</feature>
<comment type="similarity">
    <text evidence="5">Belongs to the methyl-accepting chemotaxis (MCP) protein family.</text>
</comment>
<dbReference type="CDD" id="cd06225">
    <property type="entry name" value="HAMP"/>
    <property type="match status" value="1"/>
</dbReference>
<dbReference type="PANTHER" id="PTHR32089">
    <property type="entry name" value="METHYL-ACCEPTING CHEMOTAXIS PROTEIN MCPB"/>
    <property type="match status" value="1"/>
</dbReference>
<proteinExistence type="inferred from homology"/>
<comment type="caution">
    <text evidence="10">The sequence shown here is derived from an EMBL/GenBank/DDBJ whole genome shotgun (WGS) entry which is preliminary data.</text>
</comment>
<dbReference type="InterPro" id="IPR029151">
    <property type="entry name" value="Sensor-like_sf"/>
</dbReference>
<dbReference type="SUPFAM" id="SSF103190">
    <property type="entry name" value="Sensory domain-like"/>
    <property type="match status" value="1"/>
</dbReference>
<dbReference type="Pfam" id="PF00015">
    <property type="entry name" value="MCPsignal"/>
    <property type="match status" value="1"/>
</dbReference>
<evidence type="ECO:0000259" key="9">
    <source>
        <dbReference type="PROSITE" id="PS50885"/>
    </source>
</evidence>
<dbReference type="OrthoDB" id="369835at2"/>
<dbReference type="GO" id="GO:0007165">
    <property type="term" value="P:signal transduction"/>
    <property type="evidence" value="ECO:0007669"/>
    <property type="project" value="UniProtKB-KW"/>
</dbReference>
<dbReference type="EMBL" id="RHHS01000036">
    <property type="protein sequence ID" value="RNB55294.1"/>
    <property type="molecule type" value="Genomic_DNA"/>
</dbReference>
<evidence type="ECO:0000256" key="5">
    <source>
        <dbReference type="ARBA" id="ARBA00029447"/>
    </source>
</evidence>
<keyword evidence="4 6" id="KW-0807">Transducer</keyword>
<protein>
    <submittedName>
        <fullName evidence="10">Methyl-accepting chemotaxis protein</fullName>
    </submittedName>
</protein>
<dbReference type="Gene3D" id="6.10.340.10">
    <property type="match status" value="1"/>
</dbReference>
<feature type="domain" description="HAMP" evidence="9">
    <location>
        <begin position="218"/>
        <end position="276"/>
    </location>
</feature>
<dbReference type="SUPFAM" id="SSF58104">
    <property type="entry name" value="Methyl-accepting chemotaxis protein (MCP) signaling domain"/>
    <property type="match status" value="1"/>
</dbReference>
<evidence type="ECO:0000313" key="10">
    <source>
        <dbReference type="EMBL" id="RNB55294.1"/>
    </source>
</evidence>
<sequence>MASFMKKHLIVRILCVIISVLILVAVGNIATQIIQTRAAVEEGINNYNMRIAESYAAQMKPELYADFLQQPTETELYWELRHELDVFRTQIGAIYVYFVRFDESQVPRIMIDGRPPNDPMASPIDEVTDMPPDAVKAVMAGNKASSPIIENPEYGTYISAYVPVKDSSGAVIGALGIDTDVAVYEQLAANVLWESVPIYVLMFAVMLVAVLVIVWFVQRALRPLHIVKESAEKMAQGDLAAAGSILRSSPIKSQDEIGTVYQSMLAMSEHLHSRVRGLVINMDKTSDQLVVSSKELADSADEMLEVGQSVNESVQVIYDGAHSQKKSADDSAHAIEEIALGIARIAESSATVSDASVQALEMAQSGDTAMKRMSRQMQEIAISAEQTYEIAKTLKAYSRQIEHVLGTIHGFTEQTKILALNASIEAARAGEHGLGFTIVAQEVGKLANASASSVQQITALLGNIGQESEKISAKMESVTAEIQAGVELSAEAEQSFLHAVKAFMLVSEQVQEVSVTTEQLSAGSEEVAATVSSIANIASGVSELTEQIRSMTNRQLEMMKQVYDASAVLNANTLDMRQAIQQVNV</sequence>
<dbReference type="InterPro" id="IPR004090">
    <property type="entry name" value="Chemotax_Me-accpt_rcpt"/>
</dbReference>
<evidence type="ECO:0000256" key="7">
    <source>
        <dbReference type="SAM" id="Phobius"/>
    </source>
</evidence>